<dbReference type="Proteomes" id="UP001341840">
    <property type="component" value="Unassembled WGS sequence"/>
</dbReference>
<feature type="non-terminal residue" evidence="2">
    <location>
        <position position="1"/>
    </location>
</feature>
<proteinExistence type="predicted"/>
<accession>A0ABU6VUV8</accession>
<feature type="compositionally biased region" description="Basic and acidic residues" evidence="1">
    <location>
        <begin position="1"/>
        <end position="10"/>
    </location>
</feature>
<feature type="compositionally biased region" description="Low complexity" evidence="1">
    <location>
        <begin position="28"/>
        <end position="37"/>
    </location>
</feature>
<evidence type="ECO:0000313" key="2">
    <source>
        <dbReference type="EMBL" id="MED6175623.1"/>
    </source>
</evidence>
<comment type="caution">
    <text evidence="2">The sequence shown here is derived from an EMBL/GenBank/DDBJ whole genome shotgun (WGS) entry which is preliminary data.</text>
</comment>
<organism evidence="2 3">
    <name type="scientific">Stylosanthes scabra</name>
    <dbReference type="NCBI Taxonomy" id="79078"/>
    <lineage>
        <taxon>Eukaryota</taxon>
        <taxon>Viridiplantae</taxon>
        <taxon>Streptophyta</taxon>
        <taxon>Embryophyta</taxon>
        <taxon>Tracheophyta</taxon>
        <taxon>Spermatophyta</taxon>
        <taxon>Magnoliopsida</taxon>
        <taxon>eudicotyledons</taxon>
        <taxon>Gunneridae</taxon>
        <taxon>Pentapetalae</taxon>
        <taxon>rosids</taxon>
        <taxon>fabids</taxon>
        <taxon>Fabales</taxon>
        <taxon>Fabaceae</taxon>
        <taxon>Papilionoideae</taxon>
        <taxon>50 kb inversion clade</taxon>
        <taxon>dalbergioids sensu lato</taxon>
        <taxon>Dalbergieae</taxon>
        <taxon>Pterocarpus clade</taxon>
        <taxon>Stylosanthes</taxon>
    </lineage>
</organism>
<evidence type="ECO:0000256" key="1">
    <source>
        <dbReference type="SAM" id="MobiDB-lite"/>
    </source>
</evidence>
<reference evidence="2 3" key="1">
    <citation type="journal article" date="2023" name="Plants (Basel)">
        <title>Bridging the Gap: Combining Genomics and Transcriptomics Approaches to Understand Stylosanthes scabra, an Orphan Legume from the Brazilian Caatinga.</title>
        <authorList>
            <person name="Ferreira-Neto J.R.C."/>
            <person name="da Silva M.D."/>
            <person name="Binneck E."/>
            <person name="de Melo N.F."/>
            <person name="da Silva R.H."/>
            <person name="de Melo A.L.T.M."/>
            <person name="Pandolfi V."/>
            <person name="Bustamante F.O."/>
            <person name="Brasileiro-Vidal A.C."/>
            <person name="Benko-Iseppon A.M."/>
        </authorList>
    </citation>
    <scope>NUCLEOTIDE SEQUENCE [LARGE SCALE GENOMIC DNA]</scope>
    <source>
        <tissue evidence="2">Leaves</tissue>
    </source>
</reference>
<sequence>NHSEGRKENDGGGGNGGRRQWRRRRRAASTVAAVTTETARRSKRGQSALIKMTGSMSRIERRWRRWIWTGDEGETEEKREEGEREWRE</sequence>
<evidence type="ECO:0000313" key="3">
    <source>
        <dbReference type="Proteomes" id="UP001341840"/>
    </source>
</evidence>
<gene>
    <name evidence="2" type="ORF">PIB30_080130</name>
</gene>
<feature type="region of interest" description="Disordered" evidence="1">
    <location>
        <begin position="1"/>
        <end position="45"/>
    </location>
</feature>
<protein>
    <submittedName>
        <fullName evidence="2">Uncharacterized protein</fullName>
    </submittedName>
</protein>
<keyword evidence="3" id="KW-1185">Reference proteome</keyword>
<dbReference type="EMBL" id="JASCZI010152192">
    <property type="protein sequence ID" value="MED6175623.1"/>
    <property type="molecule type" value="Genomic_DNA"/>
</dbReference>
<name>A0ABU6VUV8_9FABA</name>